<dbReference type="Proteomes" id="UP001153636">
    <property type="component" value="Chromosome 6"/>
</dbReference>
<feature type="region of interest" description="Disordered" evidence="1">
    <location>
        <begin position="1"/>
        <end position="154"/>
    </location>
</feature>
<feature type="compositionally biased region" description="Polar residues" evidence="1">
    <location>
        <begin position="60"/>
        <end position="77"/>
    </location>
</feature>
<name>A0A9P0GE02_9CUCU</name>
<feature type="region of interest" description="Disordered" evidence="1">
    <location>
        <begin position="161"/>
        <end position="180"/>
    </location>
</feature>
<dbReference type="EMBL" id="OV651818">
    <property type="protein sequence ID" value="CAH1112265.1"/>
    <property type="molecule type" value="Genomic_DNA"/>
</dbReference>
<sequence>MAQRRGIPTPSGIPGSRTRQLNLEEVPPCCQNQLPAQARPDPSGLRSQIQRPRSGLRPPYQQTRPGSSGLRQPSQSARPEMSIYRPPTHLARPETSRLRPPSQSARPGVSGLRPPSQSARPGVSGLRPPAQSRLQQSFMRPPPSGQRSQSVPLPHASRINVTTTSRSGGQIPTRPALGVNSTMVGMDGSFVPRAASSRAAVETTQPRSFGFRGNVPPRQPNTSEISMIQRPGLDRRGAAQDSSIIARGAPTRALAKPTRVEKKVKIALLNESTVQPGKKVRAKAKTEYQVPKKLIATPAGREPILQQTVLEKRVERDDEGETVIKNVTISNLNESTGMMENVEMGIQEFDPQYRTTDSKELIGTTSTVSITPEFTTVTKDYQRATTTPIAPDIGISPHELSRLVEEEKEDVNNTLSMMPPDLLLEPGKYEIKHRLQQMRLNAESVALLEQSIIKPEVTADDAQEELSPEAIASVMYTVETGIKPESSPDQVFNSLFQESPNEHFIKLSSVTPGPLQDVVVPTEVPTDIHKEVISIEMTKLADRMAGADPENIPTTDIFNRVMEEAQKYPESGRVNPRVFPMIQDERSLWINANLEPLVNIVGAVPIDTLDPYNLDELEKSGNLESELMKGVEYFVETNPVQYVNRVQLRGSHSPSYFPGYMVAAPDLPDLIKIVKSPDEVFALGWKSVQPKYFEEEAMMSLLG</sequence>
<accession>A0A9P0GE02</accession>
<protein>
    <submittedName>
        <fullName evidence="2">Uncharacterized protein</fullName>
    </submittedName>
</protein>
<dbReference type="OrthoDB" id="6609991at2759"/>
<feature type="region of interest" description="Disordered" evidence="1">
    <location>
        <begin position="195"/>
        <end position="224"/>
    </location>
</feature>
<keyword evidence="3" id="KW-1185">Reference proteome</keyword>
<dbReference type="AlphaFoldDB" id="A0A9P0GE02"/>
<organism evidence="2 3">
    <name type="scientific">Psylliodes chrysocephalus</name>
    <dbReference type="NCBI Taxonomy" id="3402493"/>
    <lineage>
        <taxon>Eukaryota</taxon>
        <taxon>Metazoa</taxon>
        <taxon>Ecdysozoa</taxon>
        <taxon>Arthropoda</taxon>
        <taxon>Hexapoda</taxon>
        <taxon>Insecta</taxon>
        <taxon>Pterygota</taxon>
        <taxon>Neoptera</taxon>
        <taxon>Endopterygota</taxon>
        <taxon>Coleoptera</taxon>
        <taxon>Polyphaga</taxon>
        <taxon>Cucujiformia</taxon>
        <taxon>Chrysomeloidea</taxon>
        <taxon>Chrysomelidae</taxon>
        <taxon>Galerucinae</taxon>
        <taxon>Alticini</taxon>
        <taxon>Psylliodes</taxon>
    </lineage>
</organism>
<reference evidence="2" key="1">
    <citation type="submission" date="2022-01" db="EMBL/GenBank/DDBJ databases">
        <authorList>
            <person name="King R."/>
        </authorList>
    </citation>
    <scope>NUCLEOTIDE SEQUENCE</scope>
</reference>
<feature type="compositionally biased region" description="Polar residues" evidence="1">
    <location>
        <begin position="161"/>
        <end position="170"/>
    </location>
</feature>
<proteinExistence type="predicted"/>
<evidence type="ECO:0000313" key="3">
    <source>
        <dbReference type="Proteomes" id="UP001153636"/>
    </source>
</evidence>
<evidence type="ECO:0000256" key="1">
    <source>
        <dbReference type="SAM" id="MobiDB-lite"/>
    </source>
</evidence>
<evidence type="ECO:0000313" key="2">
    <source>
        <dbReference type="EMBL" id="CAH1112265.1"/>
    </source>
</evidence>
<gene>
    <name evidence="2" type="ORF">PSYICH_LOCUS12347</name>
</gene>